<feature type="signal peptide" evidence="2">
    <location>
        <begin position="1"/>
        <end position="20"/>
    </location>
</feature>
<evidence type="ECO:0008006" key="5">
    <source>
        <dbReference type="Google" id="ProtNLM"/>
    </source>
</evidence>
<evidence type="ECO:0000256" key="1">
    <source>
        <dbReference type="SAM" id="MobiDB-lite"/>
    </source>
</evidence>
<feature type="chain" id="PRO_5026718321" description="LTXXQ motif family protein" evidence="2">
    <location>
        <begin position="21"/>
        <end position="148"/>
    </location>
</feature>
<protein>
    <recommendedName>
        <fullName evidence="5">LTXXQ motif family protein</fullName>
    </recommendedName>
</protein>
<dbReference type="RefSeq" id="WP_171091518.1">
    <property type="nucleotide sequence ID" value="NZ_CP053069.1"/>
</dbReference>
<gene>
    <name evidence="3" type="ORF">DSM104443_01818</name>
</gene>
<accession>A0A6M4GTT2</accession>
<evidence type="ECO:0000256" key="2">
    <source>
        <dbReference type="SAM" id="SignalP"/>
    </source>
</evidence>
<organism evidence="3 4">
    <name type="scientific">Usitatibacter rugosus</name>
    <dbReference type="NCBI Taxonomy" id="2732067"/>
    <lineage>
        <taxon>Bacteria</taxon>
        <taxon>Pseudomonadati</taxon>
        <taxon>Pseudomonadota</taxon>
        <taxon>Betaproteobacteria</taxon>
        <taxon>Nitrosomonadales</taxon>
        <taxon>Usitatibacteraceae</taxon>
        <taxon>Usitatibacter</taxon>
    </lineage>
</organism>
<feature type="region of interest" description="Disordered" evidence="1">
    <location>
        <begin position="29"/>
        <end position="51"/>
    </location>
</feature>
<proteinExistence type="predicted"/>
<sequence>MRKLPLVVLLAALAVPPALADWDEAREKRDAAERKAQAAESARKKAEMDRIRSDTELKAARAYLGPAAEGKSDAEARRLYAEKMAVIQRAGKGDAAAKAQLQGLNPEQQAQMDAAMKGMTGKSLTEFNSMSDAEMKAYQRDMEKKYGK</sequence>
<dbReference type="EMBL" id="CP053069">
    <property type="protein sequence ID" value="QJR10749.1"/>
    <property type="molecule type" value="Genomic_DNA"/>
</dbReference>
<name>A0A6M4GTT2_9PROT</name>
<reference evidence="3 4" key="1">
    <citation type="submission" date="2020-04" db="EMBL/GenBank/DDBJ databases">
        <title>Usitatibacter rugosus gen. nov., sp. nov. and Usitatibacter palustris sp. nov., novel members of Usitatibacteraceae fam. nov. within the order Nitrosomonadales isolated from soil.</title>
        <authorList>
            <person name="Huber K.J."/>
            <person name="Neumann-Schaal M."/>
            <person name="Geppert A."/>
            <person name="Luckner M."/>
            <person name="Wanner G."/>
            <person name="Overmann J."/>
        </authorList>
    </citation>
    <scope>NUCLEOTIDE SEQUENCE [LARGE SCALE GENOMIC DNA]</scope>
    <source>
        <strain evidence="3 4">0125_3</strain>
    </source>
</reference>
<evidence type="ECO:0000313" key="3">
    <source>
        <dbReference type="EMBL" id="QJR10749.1"/>
    </source>
</evidence>
<dbReference type="KEGG" id="uru:DSM104443_01818"/>
<dbReference type="AlphaFoldDB" id="A0A6M4GTT2"/>
<dbReference type="Proteomes" id="UP000501534">
    <property type="component" value="Chromosome"/>
</dbReference>
<evidence type="ECO:0000313" key="4">
    <source>
        <dbReference type="Proteomes" id="UP000501534"/>
    </source>
</evidence>
<keyword evidence="4" id="KW-1185">Reference proteome</keyword>
<keyword evidence="2" id="KW-0732">Signal</keyword>